<evidence type="ECO:0000256" key="2">
    <source>
        <dbReference type="ARBA" id="ARBA00022771"/>
    </source>
</evidence>
<feature type="region of interest" description="Disordered" evidence="5">
    <location>
        <begin position="346"/>
        <end position="424"/>
    </location>
</feature>
<protein>
    <recommendedName>
        <fullName evidence="6">TRAF-type domain-containing protein</fullName>
    </recommendedName>
</protein>
<evidence type="ECO:0000313" key="7">
    <source>
        <dbReference type="EMBL" id="CAJ1880665.1"/>
    </source>
</evidence>
<dbReference type="GO" id="GO:0008270">
    <property type="term" value="F:zinc ion binding"/>
    <property type="evidence" value="ECO:0007669"/>
    <property type="project" value="UniProtKB-KW"/>
</dbReference>
<dbReference type="PANTHER" id="PTHR10131">
    <property type="entry name" value="TNF RECEPTOR ASSOCIATED FACTOR"/>
    <property type="match status" value="1"/>
</dbReference>
<feature type="zinc finger region" description="TRAF-type" evidence="4">
    <location>
        <begin position="211"/>
        <end position="263"/>
    </location>
</feature>
<feature type="region of interest" description="Disordered" evidence="5">
    <location>
        <begin position="449"/>
        <end position="506"/>
    </location>
</feature>
<evidence type="ECO:0000256" key="4">
    <source>
        <dbReference type="PROSITE-ProRule" id="PRU00207"/>
    </source>
</evidence>
<feature type="compositionally biased region" description="Basic and acidic residues" evidence="5">
    <location>
        <begin position="397"/>
        <end position="414"/>
    </location>
</feature>
<dbReference type="Gene3D" id="3.30.40.10">
    <property type="entry name" value="Zinc/RING finger domain, C3HC4 (zinc finger)"/>
    <property type="match status" value="1"/>
</dbReference>
<feature type="compositionally biased region" description="Basic and acidic residues" evidence="5">
    <location>
        <begin position="449"/>
        <end position="470"/>
    </location>
</feature>
<gene>
    <name evidence="7" type="ORF">AYBTSS11_LOCUS2671</name>
</gene>
<feature type="compositionally biased region" description="Basic and acidic residues" evidence="5">
    <location>
        <begin position="346"/>
        <end position="356"/>
    </location>
</feature>
<keyword evidence="3 4" id="KW-0862">Zinc</keyword>
<feature type="compositionally biased region" description="Polar residues" evidence="5">
    <location>
        <begin position="362"/>
        <end position="380"/>
    </location>
</feature>
<evidence type="ECO:0000256" key="3">
    <source>
        <dbReference type="ARBA" id="ARBA00022833"/>
    </source>
</evidence>
<dbReference type="InterPro" id="IPR013083">
    <property type="entry name" value="Znf_RING/FYVE/PHD"/>
</dbReference>
<sequence length="525" mass="59096">MDMPTIDVDLGPEKLEDEKQGGPLLHCDLCDTEVIHKLAQMFLPGLASACVDNTSGGLFKTPGSVAVDMRKEMIEYLTQRSESFVAESVILEGGPDGEVSDHPYDIISNLVDDFASSKRNFLSRVSGWLLSETREDKIDDFVQDMEMNGFWTHERRETVAETLLKNVDYENSYHCNMSFNSAEDLANHIDSCNFRSMICENEGCNSKFCASHLEKHDSSCPFKIIPCEQKCSANIMRRDMDRHCITVCPMKLVKCPFYAIGCRSAVAQCMIEIHRSDDINSHLWHFLKGIYKEASGDDLNRRVEQIVQASPNNRLAGARDVRSLNYVVKDIEAKLGPFEVTIVEKDNVENDGKNDEGEGGETNMNNSEKSTNALDIVNSSDKVEVSETENTSANKTVENEDSKLAENKNHEERTQTSNMTDLSNEVDILNDENKDAATSKLQMKAIEESTQAHKDKLSNEEVTARNEDSTKNNIEGKYNEDNRQISNEESKFEDKNNEQSIHYSKVGVKGDVENNFQNNDIEMIA</sequence>
<proteinExistence type="predicted"/>
<dbReference type="EMBL" id="OY731398">
    <property type="protein sequence ID" value="CAJ1880665.1"/>
    <property type="molecule type" value="Genomic_DNA"/>
</dbReference>
<feature type="domain" description="TRAF-type" evidence="6">
    <location>
        <begin position="211"/>
        <end position="263"/>
    </location>
</feature>
<keyword evidence="1 4" id="KW-0479">Metal-binding</keyword>
<dbReference type="PANTHER" id="PTHR10131:SF161">
    <property type="entry name" value="F26K24.24 PROTEIN"/>
    <property type="match status" value="1"/>
</dbReference>
<dbReference type="Proteomes" id="UP001189624">
    <property type="component" value="Chromosome 1"/>
</dbReference>
<evidence type="ECO:0000313" key="8">
    <source>
        <dbReference type="Proteomes" id="UP001189624"/>
    </source>
</evidence>
<dbReference type="Gramene" id="rna-AYBTSS11_LOCUS2671">
    <property type="protein sequence ID" value="CAJ1880665.1"/>
    <property type="gene ID" value="gene-AYBTSS11_LOCUS2671"/>
</dbReference>
<evidence type="ECO:0000259" key="6">
    <source>
        <dbReference type="PROSITE" id="PS50145"/>
    </source>
</evidence>
<dbReference type="Pfam" id="PF02176">
    <property type="entry name" value="zf-TRAF"/>
    <property type="match status" value="1"/>
</dbReference>
<organism evidence="7 8">
    <name type="scientific">Sphenostylis stenocarpa</name>
    <dbReference type="NCBI Taxonomy" id="92480"/>
    <lineage>
        <taxon>Eukaryota</taxon>
        <taxon>Viridiplantae</taxon>
        <taxon>Streptophyta</taxon>
        <taxon>Embryophyta</taxon>
        <taxon>Tracheophyta</taxon>
        <taxon>Spermatophyta</taxon>
        <taxon>Magnoliopsida</taxon>
        <taxon>eudicotyledons</taxon>
        <taxon>Gunneridae</taxon>
        <taxon>Pentapetalae</taxon>
        <taxon>rosids</taxon>
        <taxon>fabids</taxon>
        <taxon>Fabales</taxon>
        <taxon>Fabaceae</taxon>
        <taxon>Papilionoideae</taxon>
        <taxon>50 kb inversion clade</taxon>
        <taxon>NPAAA clade</taxon>
        <taxon>indigoferoid/millettioid clade</taxon>
        <taxon>Phaseoleae</taxon>
        <taxon>Sphenostylis</taxon>
    </lineage>
</organism>
<accession>A0AA86RXB3</accession>
<dbReference type="InterPro" id="IPR001293">
    <property type="entry name" value="Znf_TRAF"/>
</dbReference>
<evidence type="ECO:0000256" key="5">
    <source>
        <dbReference type="SAM" id="MobiDB-lite"/>
    </source>
</evidence>
<name>A0AA86RXB3_9FABA</name>
<keyword evidence="8" id="KW-1185">Reference proteome</keyword>
<keyword evidence="2 4" id="KW-0863">Zinc-finger</keyword>
<dbReference type="PROSITE" id="PS50145">
    <property type="entry name" value="ZF_TRAF"/>
    <property type="match status" value="1"/>
</dbReference>
<reference evidence="7" key="1">
    <citation type="submission" date="2023-10" db="EMBL/GenBank/DDBJ databases">
        <authorList>
            <person name="Domelevo Entfellner J.-B."/>
        </authorList>
    </citation>
    <scope>NUCLEOTIDE SEQUENCE</scope>
</reference>
<evidence type="ECO:0000256" key="1">
    <source>
        <dbReference type="ARBA" id="ARBA00022723"/>
    </source>
</evidence>
<feature type="compositionally biased region" description="Basic and acidic residues" evidence="5">
    <location>
        <begin position="477"/>
        <end position="497"/>
    </location>
</feature>
<dbReference type="AlphaFoldDB" id="A0AA86RXB3"/>